<accession>A0A3S5CT82</accession>
<reference evidence="1" key="1">
    <citation type="submission" date="2018-11" db="EMBL/GenBank/DDBJ databases">
        <authorList>
            <consortium name="Pathogen Informatics"/>
        </authorList>
    </citation>
    <scope>NUCLEOTIDE SEQUENCE</scope>
</reference>
<dbReference type="AlphaFoldDB" id="A0A3S5CT82"/>
<comment type="caution">
    <text evidence="1">The sequence shown here is derived from an EMBL/GenBank/DDBJ whole genome shotgun (WGS) entry which is preliminary data.</text>
</comment>
<dbReference type="EMBL" id="CAAALY010248562">
    <property type="protein sequence ID" value="VEL34864.1"/>
    <property type="molecule type" value="Genomic_DNA"/>
</dbReference>
<name>A0A3S5CT82_9PLAT</name>
<organism evidence="1 2">
    <name type="scientific">Protopolystoma xenopodis</name>
    <dbReference type="NCBI Taxonomy" id="117903"/>
    <lineage>
        <taxon>Eukaryota</taxon>
        <taxon>Metazoa</taxon>
        <taxon>Spiralia</taxon>
        <taxon>Lophotrochozoa</taxon>
        <taxon>Platyhelminthes</taxon>
        <taxon>Monogenea</taxon>
        <taxon>Polyopisthocotylea</taxon>
        <taxon>Polystomatidea</taxon>
        <taxon>Polystomatidae</taxon>
        <taxon>Protopolystoma</taxon>
    </lineage>
</organism>
<dbReference type="Proteomes" id="UP000784294">
    <property type="component" value="Unassembled WGS sequence"/>
</dbReference>
<evidence type="ECO:0000313" key="1">
    <source>
        <dbReference type="EMBL" id="VEL34864.1"/>
    </source>
</evidence>
<dbReference type="InterPro" id="IPR019736">
    <property type="entry name" value="Synapsin_P_site"/>
</dbReference>
<gene>
    <name evidence="1" type="ORF">PXEA_LOCUS28304</name>
</gene>
<dbReference type="OrthoDB" id="10249572at2759"/>
<keyword evidence="2" id="KW-1185">Reference proteome</keyword>
<evidence type="ECO:0000313" key="2">
    <source>
        <dbReference type="Proteomes" id="UP000784294"/>
    </source>
</evidence>
<dbReference type="Pfam" id="PF10581">
    <property type="entry name" value="Synapsin_N"/>
    <property type="match status" value="1"/>
</dbReference>
<proteinExistence type="predicted"/>
<protein>
    <submittedName>
        <fullName evidence="1">Uncharacterized protein</fullName>
    </submittedName>
</protein>
<sequence>MFTYLQRRFSSGDLQGELADKREQEGFPGFLNFTQTLKSATVGAASSGAPVARPQATGVNTQAFGPGQVPANRSGCQAAGTYNQHHRYTGGSSATEKDAAAAAAGGGFGFSSVGGVAGNTGSSAAGAIASSGTMFKGRGAYPSAPSSPTRTLHPAMQSMDLSRDGAGATPAGIGMADKAGGNPTSGGRAASFMSMGPMGSITGSISSTITRGIFSAASTAQGMATGKSYNKDKCKILLVIDEPHTDW</sequence>